<dbReference type="Pfam" id="PF01641">
    <property type="entry name" value="SelR"/>
    <property type="match status" value="1"/>
</dbReference>
<evidence type="ECO:0000256" key="4">
    <source>
        <dbReference type="ARBA" id="ARBA00047806"/>
    </source>
</evidence>
<dbReference type="Gene3D" id="2.170.150.20">
    <property type="entry name" value="Peptide methionine sulfoxide reductase"/>
    <property type="match status" value="1"/>
</dbReference>
<evidence type="ECO:0000256" key="1">
    <source>
        <dbReference type="ARBA" id="ARBA00023002"/>
    </source>
</evidence>
<dbReference type="GO" id="GO:0033744">
    <property type="term" value="F:L-methionine:thioredoxin-disulfide S-oxidoreductase activity"/>
    <property type="evidence" value="ECO:0007669"/>
    <property type="project" value="RHEA"/>
</dbReference>
<dbReference type="AlphaFoldDB" id="S4Y6X7"/>
<dbReference type="InterPro" id="IPR036509">
    <property type="entry name" value="Met_Sox_Rdtase_MsrA_sf"/>
</dbReference>
<keyword evidence="9" id="KW-0732">Signal</keyword>
<dbReference type="HAMAP" id="MF_01401">
    <property type="entry name" value="MsrA"/>
    <property type="match status" value="1"/>
</dbReference>
<dbReference type="GO" id="GO:0033743">
    <property type="term" value="F:peptide-methionine (R)-S-oxide reductase activity"/>
    <property type="evidence" value="ECO:0007669"/>
    <property type="project" value="UniProtKB-UniRule"/>
</dbReference>
<dbReference type="Proteomes" id="UP000014803">
    <property type="component" value="Chromosome"/>
</dbReference>
<reference evidence="11 12" key="1">
    <citation type="journal article" date="2013" name="Sci. Rep.">
        <title>Extraordinary expansion of a Sorangium cellulosum genome from an alkaline milieu.</title>
        <authorList>
            <person name="Han K."/>
            <person name="Li Z.F."/>
            <person name="Peng R."/>
            <person name="Zhu L.P."/>
            <person name="Zhou T."/>
            <person name="Wang L.G."/>
            <person name="Li S.G."/>
            <person name="Zhang X.B."/>
            <person name="Hu W."/>
            <person name="Wu Z.H."/>
            <person name="Qin N."/>
            <person name="Li Y.Z."/>
        </authorList>
    </citation>
    <scope>NUCLEOTIDE SEQUENCE [LARGE SCALE GENOMIC DNA]</scope>
    <source>
        <strain evidence="11 12">So0157-2</strain>
    </source>
</reference>
<organism evidence="11 12">
    <name type="scientific">Sorangium cellulosum So0157-2</name>
    <dbReference type="NCBI Taxonomy" id="1254432"/>
    <lineage>
        <taxon>Bacteria</taxon>
        <taxon>Pseudomonadati</taxon>
        <taxon>Myxococcota</taxon>
        <taxon>Polyangia</taxon>
        <taxon>Polyangiales</taxon>
        <taxon>Polyangiaceae</taxon>
        <taxon>Sorangium</taxon>
    </lineage>
</organism>
<dbReference type="SUPFAM" id="SSF55068">
    <property type="entry name" value="Peptide methionine sulfoxide reductase"/>
    <property type="match status" value="1"/>
</dbReference>
<dbReference type="FunFam" id="2.170.150.20:FF:000003">
    <property type="entry name" value="Peptide methionine sulfoxide reductase MsrB"/>
    <property type="match status" value="1"/>
</dbReference>
<feature type="domain" description="MsrB" evidence="10">
    <location>
        <begin position="57"/>
        <end position="179"/>
    </location>
</feature>
<dbReference type="InterPro" id="IPR002569">
    <property type="entry name" value="Met_Sox_Rdtase_MsrA_dom"/>
</dbReference>
<dbReference type="NCBIfam" id="TIGR00401">
    <property type="entry name" value="msrA"/>
    <property type="match status" value="1"/>
</dbReference>
<evidence type="ECO:0000256" key="7">
    <source>
        <dbReference type="HAMAP-Rule" id="MF_01400"/>
    </source>
</evidence>
<evidence type="ECO:0000256" key="2">
    <source>
        <dbReference type="ARBA" id="ARBA00023268"/>
    </source>
</evidence>
<dbReference type="EC" id="1.8.4.11" evidence="8"/>
<dbReference type="STRING" id="1254432.SCE1572_45970"/>
<evidence type="ECO:0000256" key="9">
    <source>
        <dbReference type="SAM" id="SignalP"/>
    </source>
</evidence>
<comment type="catalytic activity">
    <reaction evidence="5 7">
        <text>L-methionyl-[protein] + [thioredoxin]-disulfide + H2O = L-methionyl-(R)-S-oxide-[protein] + [thioredoxin]-dithiol</text>
        <dbReference type="Rhea" id="RHEA:24164"/>
        <dbReference type="Rhea" id="RHEA-COMP:10698"/>
        <dbReference type="Rhea" id="RHEA-COMP:10700"/>
        <dbReference type="Rhea" id="RHEA-COMP:12313"/>
        <dbReference type="Rhea" id="RHEA-COMP:12314"/>
        <dbReference type="ChEBI" id="CHEBI:15377"/>
        <dbReference type="ChEBI" id="CHEBI:16044"/>
        <dbReference type="ChEBI" id="CHEBI:29950"/>
        <dbReference type="ChEBI" id="CHEBI:45764"/>
        <dbReference type="ChEBI" id="CHEBI:50058"/>
        <dbReference type="EC" id="1.8.4.12"/>
    </reaction>
</comment>
<dbReference type="Pfam" id="PF01625">
    <property type="entry name" value="PMSR"/>
    <property type="match status" value="1"/>
</dbReference>
<sequence length="385" mass="42796">MMNWLRAARLFFALLLVASAALVACWRAGAAGEASKAAPGSKEAVTMSDRTYRKPSEEALRKQLTPLAYEVTQRDATEPPFRNAFWNNHEAGLYVDVVTGEPLFSSRDKFDSGTGWPSFTRPVEPSRVVERSDRAHGMVRTEVRSKAGDSHLGHVFEDGPAPRGLRYCINSASLRFIPLDRLEAEGYGAYRAQVEGRSRAPAAQDGANACAVPASGEAPGCKTTLETAILAGGCFWGMEELLRKIPGVLETEVGYTGGRTKDPTYRDVKTGDTGHAESVRIVFDPAKVSYAELLEKWFFRMHDPTTRNRQGNDVGTQYRSAIFVTTPEQRRVAEEVKARVDRSGKWRAPVVTEIVEAGQFTRAEEYHQKYLVKYPDGYTCHYMRD</sequence>
<dbReference type="EC" id="1.8.4.12" evidence="7"/>
<dbReference type="KEGG" id="scu:SCE1572_45970"/>
<evidence type="ECO:0000256" key="8">
    <source>
        <dbReference type="HAMAP-Rule" id="MF_01401"/>
    </source>
</evidence>
<dbReference type="InterPro" id="IPR002579">
    <property type="entry name" value="Met_Sox_Rdtase_MsrB_dom"/>
</dbReference>
<keyword evidence="1 7" id="KW-0560">Oxidoreductase</keyword>
<evidence type="ECO:0000313" key="11">
    <source>
        <dbReference type="EMBL" id="AGP41202.1"/>
    </source>
</evidence>
<dbReference type="EMBL" id="CP003969">
    <property type="protein sequence ID" value="AGP41202.1"/>
    <property type="molecule type" value="Genomic_DNA"/>
</dbReference>
<evidence type="ECO:0000259" key="10">
    <source>
        <dbReference type="PROSITE" id="PS51790"/>
    </source>
</evidence>
<feature type="active site" description="Nucleophile" evidence="7">
    <location>
        <position position="168"/>
    </location>
</feature>
<dbReference type="HAMAP" id="MF_01400">
    <property type="entry name" value="MsrB"/>
    <property type="match status" value="1"/>
</dbReference>
<accession>S4Y6X7</accession>
<evidence type="ECO:0000256" key="6">
    <source>
        <dbReference type="ARBA" id="ARBA00048782"/>
    </source>
</evidence>
<dbReference type="PANTHER" id="PTHR43774">
    <property type="entry name" value="PEPTIDE METHIONINE SULFOXIDE REDUCTASE"/>
    <property type="match status" value="1"/>
</dbReference>
<feature type="active site" evidence="8">
    <location>
        <position position="234"/>
    </location>
</feature>
<dbReference type="PROSITE" id="PS51257">
    <property type="entry name" value="PROKAR_LIPOPROTEIN"/>
    <property type="match status" value="1"/>
</dbReference>
<protein>
    <recommendedName>
        <fullName evidence="7 8">Multifunctional fusion protein</fullName>
    </recommendedName>
    <domain>
        <recommendedName>
            <fullName evidence="8">Peptide methionine sulfoxide reductase MsrA</fullName>
            <shortName evidence="8">Protein-methionine-S-oxide reductase</shortName>
            <ecNumber evidence="8">1.8.4.11</ecNumber>
        </recommendedName>
        <alternativeName>
            <fullName evidence="8">Peptide-methionine (S)-S-oxide reductase</fullName>
            <shortName evidence="8">Peptide Met(O) reductase</shortName>
        </alternativeName>
    </domain>
    <domain>
        <recommendedName>
            <fullName evidence="7">Peptide methionine sulfoxide reductase MsrB</fullName>
            <ecNumber evidence="7">1.8.4.12</ecNumber>
        </recommendedName>
        <alternativeName>
            <fullName evidence="7">Peptide-methionine (R)-S-oxide reductase</fullName>
        </alternativeName>
    </domain>
</protein>
<gene>
    <name evidence="7" type="primary">msrB</name>
    <name evidence="8" type="synonym">msrA</name>
    <name evidence="11" type="ORF">SCE1572_45970</name>
</gene>
<keyword evidence="2" id="KW-0511">Multifunctional enzyme</keyword>
<dbReference type="SUPFAM" id="SSF51316">
    <property type="entry name" value="Mss4-like"/>
    <property type="match status" value="1"/>
</dbReference>
<comment type="caution">
    <text evidence="7">Lacks conserved residue(s) required for the propagation of feature annotation.</text>
</comment>
<dbReference type="Gene3D" id="3.30.1060.10">
    <property type="entry name" value="Peptide methionine sulphoxide reductase MsrA"/>
    <property type="match status" value="1"/>
</dbReference>
<dbReference type="HOGENOM" id="CLU_031040_7_2_7"/>
<dbReference type="eggNOG" id="COG0229">
    <property type="taxonomic scope" value="Bacteria"/>
</dbReference>
<evidence type="ECO:0000313" key="12">
    <source>
        <dbReference type="Proteomes" id="UP000014803"/>
    </source>
</evidence>
<dbReference type="PROSITE" id="PS51790">
    <property type="entry name" value="MSRB"/>
    <property type="match status" value="1"/>
</dbReference>
<feature type="chain" id="PRO_5004526089" description="Multifunctional fusion protein" evidence="9">
    <location>
        <begin position="31"/>
        <end position="385"/>
    </location>
</feature>
<dbReference type="GO" id="GO:0008113">
    <property type="term" value="F:peptide-methionine (S)-S-oxide reductase activity"/>
    <property type="evidence" value="ECO:0007669"/>
    <property type="project" value="UniProtKB-UniRule"/>
</dbReference>
<comment type="function">
    <text evidence="3 8">Has an important function as a repair enzyme for proteins that have been inactivated by oxidation. Catalyzes the reversible oxidation-reduction of methionine sulfoxide in proteins to methionine.</text>
</comment>
<name>S4Y6X7_SORCE</name>
<dbReference type="NCBIfam" id="TIGR00357">
    <property type="entry name" value="peptide-methionine (R)-S-oxide reductase MsrB"/>
    <property type="match status" value="1"/>
</dbReference>
<evidence type="ECO:0000256" key="3">
    <source>
        <dbReference type="ARBA" id="ARBA00024679"/>
    </source>
</evidence>
<dbReference type="NCBIfam" id="NF004042">
    <property type="entry name" value="PRK05550.1"/>
    <property type="match status" value="1"/>
</dbReference>
<comment type="similarity">
    <text evidence="7">Belongs to the MsrB Met sulfoxide reductase family.</text>
</comment>
<comment type="similarity">
    <text evidence="8">Belongs to the MsrA Met sulfoxide reductase family.</text>
</comment>
<dbReference type="eggNOG" id="COG0225">
    <property type="taxonomic scope" value="Bacteria"/>
</dbReference>
<feature type="signal peptide" evidence="9">
    <location>
        <begin position="1"/>
        <end position="30"/>
    </location>
</feature>
<dbReference type="InterPro" id="IPR011057">
    <property type="entry name" value="Mss4-like_sf"/>
</dbReference>
<proteinExistence type="inferred from homology"/>
<comment type="catalytic activity">
    <reaction evidence="6 8">
        <text>[thioredoxin]-disulfide + L-methionine + H2O = L-methionine (S)-S-oxide + [thioredoxin]-dithiol</text>
        <dbReference type="Rhea" id="RHEA:19993"/>
        <dbReference type="Rhea" id="RHEA-COMP:10698"/>
        <dbReference type="Rhea" id="RHEA-COMP:10700"/>
        <dbReference type="ChEBI" id="CHEBI:15377"/>
        <dbReference type="ChEBI" id="CHEBI:29950"/>
        <dbReference type="ChEBI" id="CHEBI:50058"/>
        <dbReference type="ChEBI" id="CHEBI:57844"/>
        <dbReference type="ChEBI" id="CHEBI:58772"/>
        <dbReference type="EC" id="1.8.4.11"/>
    </reaction>
</comment>
<evidence type="ECO:0000256" key="5">
    <source>
        <dbReference type="ARBA" id="ARBA00048488"/>
    </source>
</evidence>
<dbReference type="PATRIC" id="fig|1254432.3.peg.10384"/>
<comment type="catalytic activity">
    <reaction evidence="4 8">
        <text>L-methionyl-[protein] + [thioredoxin]-disulfide + H2O = L-methionyl-(S)-S-oxide-[protein] + [thioredoxin]-dithiol</text>
        <dbReference type="Rhea" id="RHEA:14217"/>
        <dbReference type="Rhea" id="RHEA-COMP:10698"/>
        <dbReference type="Rhea" id="RHEA-COMP:10700"/>
        <dbReference type="Rhea" id="RHEA-COMP:12313"/>
        <dbReference type="Rhea" id="RHEA-COMP:12315"/>
        <dbReference type="ChEBI" id="CHEBI:15377"/>
        <dbReference type="ChEBI" id="CHEBI:16044"/>
        <dbReference type="ChEBI" id="CHEBI:29950"/>
        <dbReference type="ChEBI" id="CHEBI:44120"/>
        <dbReference type="ChEBI" id="CHEBI:50058"/>
        <dbReference type="EC" id="1.8.4.11"/>
    </reaction>
</comment>
<dbReference type="PANTHER" id="PTHR43774:SF1">
    <property type="entry name" value="PEPTIDE METHIONINE SULFOXIDE REDUCTASE MSRA 2"/>
    <property type="match status" value="1"/>
</dbReference>